<keyword evidence="1" id="KW-0472">Membrane</keyword>
<organism evidence="3 4">
    <name type="scientific">Ammonicoccus fulvus</name>
    <dbReference type="NCBI Taxonomy" id="3138240"/>
    <lineage>
        <taxon>Bacteria</taxon>
        <taxon>Bacillati</taxon>
        <taxon>Actinomycetota</taxon>
        <taxon>Actinomycetes</taxon>
        <taxon>Propionibacteriales</taxon>
        <taxon>Propionibacteriaceae</taxon>
        <taxon>Ammonicoccus</taxon>
    </lineage>
</organism>
<evidence type="ECO:0000313" key="4">
    <source>
        <dbReference type="Proteomes" id="UP001442841"/>
    </source>
</evidence>
<proteinExistence type="predicted"/>
<dbReference type="Proteomes" id="UP001442841">
    <property type="component" value="Chromosome"/>
</dbReference>
<dbReference type="InterPro" id="IPR015943">
    <property type="entry name" value="WD40/YVTN_repeat-like_dom_sf"/>
</dbReference>
<dbReference type="Gene3D" id="2.130.10.10">
    <property type="entry name" value="YVTN repeat-like/Quinoprotein amine dehydrogenase"/>
    <property type="match status" value="1"/>
</dbReference>
<keyword evidence="4" id="KW-1185">Reference proteome</keyword>
<gene>
    <name evidence="3" type="ORF">AADG42_06430</name>
</gene>
<reference evidence="3 4" key="1">
    <citation type="submission" date="2024-04" db="EMBL/GenBank/DDBJ databases">
        <title>Isolation of an actinomycete strain from pig manure.</title>
        <authorList>
            <person name="Gong T."/>
            <person name="Yu Z."/>
            <person name="An M."/>
            <person name="Wei C."/>
            <person name="Yang W."/>
            <person name="Liu L."/>
        </authorList>
    </citation>
    <scope>NUCLEOTIDE SEQUENCE [LARGE SCALE GENOMIC DNA]</scope>
    <source>
        <strain evidence="3 4">ZF39</strain>
    </source>
</reference>
<dbReference type="InterPro" id="IPR002372">
    <property type="entry name" value="PQQ_rpt_dom"/>
</dbReference>
<name>A0ABZ3FQQ0_9ACTN</name>
<evidence type="ECO:0000259" key="2">
    <source>
        <dbReference type="Pfam" id="PF13360"/>
    </source>
</evidence>
<dbReference type="SUPFAM" id="SSF50998">
    <property type="entry name" value="Quinoprotein alcohol dehydrogenase-like"/>
    <property type="match status" value="1"/>
</dbReference>
<dbReference type="EMBL" id="CP154795">
    <property type="protein sequence ID" value="XAN06951.1"/>
    <property type="molecule type" value="Genomic_DNA"/>
</dbReference>
<dbReference type="Pfam" id="PF13360">
    <property type="entry name" value="PQQ_2"/>
    <property type="match status" value="1"/>
</dbReference>
<sequence>MFPAPQDTWSDPPPPAPRRRHGVAVVVQLVVAAVVAALAIVAGWTPSASGEAHEFVGSDGQAVLVADGSASASIETAHFRGPHSWLRAPLVFGIAAYADPADTEWIRESRVGEDPDLAGRSLFRVTADGLALAARVDAGGGYAFDPAPLVVPVDVSGPREWTVEGTATDAASAAYRYRLTQNLTPAADGCLRLETALRVGSEERRFGELRCRGRGPVEITVEGRTLGPAGPEVRERLAERVRPGAWPVRWSAPENWVESRWQVRSDGREMTGLWQLAALPDGPVMGDRDGDLVFCRPDAEDGTCEMDWNARPGGALITFTTVGNVLVAASAQRSVTAWLDSGQRLWHLDTDDLVTGIVRSGPETLLITTLGGSVSFVDLRTGEAVTTVGLDDPVSAPAAVGERVIAVVDESGHAEALEPTGELRWRRTVDGSDSRVAVTGDTVALLSGSGFLTGRTAAGGDALWHARVAESGVELIALGDRILVCHRSAVLARDARTGSVDWAVPGGLRHRTDGVRLLVEHSDRFEVFDESGRSLGTLPLGAEGQRLEGWPMSVGERGLLTLSNTVEGRPNELVLFAPPGVWA</sequence>
<evidence type="ECO:0000256" key="1">
    <source>
        <dbReference type="SAM" id="Phobius"/>
    </source>
</evidence>
<dbReference type="SMART" id="SM00564">
    <property type="entry name" value="PQQ"/>
    <property type="match status" value="4"/>
</dbReference>
<accession>A0ABZ3FQQ0</accession>
<keyword evidence="1" id="KW-0812">Transmembrane</keyword>
<feature type="domain" description="Pyrrolo-quinoline quinone repeat" evidence="2">
    <location>
        <begin position="372"/>
        <end position="505"/>
    </location>
</feature>
<feature type="transmembrane region" description="Helical" evidence="1">
    <location>
        <begin position="23"/>
        <end position="44"/>
    </location>
</feature>
<keyword evidence="1" id="KW-1133">Transmembrane helix</keyword>
<dbReference type="InterPro" id="IPR011047">
    <property type="entry name" value="Quinoprotein_ADH-like_sf"/>
</dbReference>
<dbReference type="RefSeq" id="WP_425308393.1">
    <property type="nucleotide sequence ID" value="NZ_CP154795.1"/>
</dbReference>
<evidence type="ECO:0000313" key="3">
    <source>
        <dbReference type="EMBL" id="XAN06951.1"/>
    </source>
</evidence>
<dbReference type="InterPro" id="IPR018391">
    <property type="entry name" value="PQQ_b-propeller_rpt"/>
</dbReference>
<protein>
    <submittedName>
        <fullName evidence="3">PQQ-binding-like beta-propeller repeat protein</fullName>
    </submittedName>
</protein>